<proteinExistence type="predicted"/>
<evidence type="ECO:0000313" key="4">
    <source>
        <dbReference type="Proteomes" id="UP001152759"/>
    </source>
</evidence>
<evidence type="ECO:0000256" key="1">
    <source>
        <dbReference type="SAM" id="Coils"/>
    </source>
</evidence>
<name>A0AAI8UPN7_BEMTA</name>
<keyword evidence="4" id="KW-1185">Reference proteome</keyword>
<accession>A0AAI8UPN7</accession>
<gene>
    <name evidence="3" type="ORF">BEMITA_LOCUS152</name>
</gene>
<feature type="region of interest" description="Disordered" evidence="2">
    <location>
        <begin position="204"/>
        <end position="225"/>
    </location>
</feature>
<sequence length="246" mass="29320">MYEIATTAQTSRDEFNEEEEERIRTAKLIKELQKEEERRGHRKKLADEKKQMFADYLKETEWKREMERARLKEEMMERRLKEISNARIDNETRKDTFEKAKLCRENWDEQCVENMNLRMMEKKLDKRAVDRSVHMWKMSDEEYFKYAREVVEDSQKWNRPLLPILKSIEDYKRKLQLTPLKPQHRLWKSNVPIESVTLHKVGAPTSDRIQSTSSGTQVFSASEQDGTALSRCQVSSCEKAPSKVEP</sequence>
<reference evidence="3" key="1">
    <citation type="submission" date="2021-12" db="EMBL/GenBank/DDBJ databases">
        <authorList>
            <person name="King R."/>
        </authorList>
    </citation>
    <scope>NUCLEOTIDE SEQUENCE</scope>
</reference>
<feature type="compositionally biased region" description="Polar residues" evidence="2">
    <location>
        <begin position="207"/>
        <end position="225"/>
    </location>
</feature>
<protein>
    <submittedName>
        <fullName evidence="3">Uncharacterized protein</fullName>
    </submittedName>
</protein>
<comment type="caution">
    <text evidence="3">The sequence shown here is derived from an EMBL/GenBank/DDBJ whole genome shotgun (WGS) entry which is preliminary data.</text>
</comment>
<feature type="coiled-coil region" evidence="1">
    <location>
        <begin position="15"/>
        <end position="86"/>
    </location>
</feature>
<organism evidence="3 4">
    <name type="scientific">Bemisia tabaci</name>
    <name type="common">Sweetpotato whitefly</name>
    <name type="synonym">Aleurodes tabaci</name>
    <dbReference type="NCBI Taxonomy" id="7038"/>
    <lineage>
        <taxon>Eukaryota</taxon>
        <taxon>Metazoa</taxon>
        <taxon>Ecdysozoa</taxon>
        <taxon>Arthropoda</taxon>
        <taxon>Hexapoda</taxon>
        <taxon>Insecta</taxon>
        <taxon>Pterygota</taxon>
        <taxon>Neoptera</taxon>
        <taxon>Paraneoptera</taxon>
        <taxon>Hemiptera</taxon>
        <taxon>Sternorrhyncha</taxon>
        <taxon>Aleyrodoidea</taxon>
        <taxon>Aleyrodidae</taxon>
        <taxon>Aleyrodinae</taxon>
        <taxon>Bemisia</taxon>
    </lineage>
</organism>
<dbReference type="EMBL" id="CAKKNF020000029">
    <property type="protein sequence ID" value="CAH0747817.1"/>
    <property type="molecule type" value="Genomic_DNA"/>
</dbReference>
<dbReference type="Proteomes" id="UP001152759">
    <property type="component" value="Unassembled WGS sequence"/>
</dbReference>
<dbReference type="AlphaFoldDB" id="A0AAI8UPN7"/>
<evidence type="ECO:0000256" key="2">
    <source>
        <dbReference type="SAM" id="MobiDB-lite"/>
    </source>
</evidence>
<keyword evidence="1" id="KW-0175">Coiled coil</keyword>
<evidence type="ECO:0000313" key="3">
    <source>
        <dbReference type="EMBL" id="CAH0747817.1"/>
    </source>
</evidence>